<keyword evidence="5" id="KW-1185">Reference proteome</keyword>
<feature type="compositionally biased region" description="Pro residues" evidence="2">
    <location>
        <begin position="507"/>
        <end position="526"/>
    </location>
</feature>
<dbReference type="AlphaFoldDB" id="A0A9N8DEJ6"/>
<feature type="region of interest" description="Disordered" evidence="2">
    <location>
        <begin position="414"/>
        <end position="527"/>
    </location>
</feature>
<dbReference type="GO" id="GO:0046872">
    <property type="term" value="F:metal ion binding"/>
    <property type="evidence" value="ECO:0007669"/>
    <property type="project" value="UniProtKB-KW"/>
</dbReference>
<dbReference type="InterPro" id="IPR001590">
    <property type="entry name" value="Peptidase_M12B"/>
</dbReference>
<dbReference type="PANTHER" id="PTHR11905">
    <property type="entry name" value="ADAM A DISINTEGRIN AND METALLOPROTEASE DOMAIN"/>
    <property type="match status" value="1"/>
</dbReference>
<name>A0A9N8DEJ6_9STRA</name>
<dbReference type="EMBL" id="CAICTM010000056">
    <property type="protein sequence ID" value="CAB9499261.1"/>
    <property type="molecule type" value="Genomic_DNA"/>
</dbReference>
<feature type="domain" description="Peptidase M12B" evidence="3">
    <location>
        <begin position="217"/>
        <end position="401"/>
    </location>
</feature>
<sequence length="557" mass="60530">MVMYWNIKFPIAVGALCNGLISRGVEAQQVRRPEWVGIPDDVMKEFKLHNQLREGFDAPCQRVSKDDEFAIDNEILSFRDDDLQRLDDIFADGAEYYLDGVKQNALPPTAIYKSKDSPNVLVTKDGHGQLERASKVDPATGESVFLVPLELESKFFVEVGPTDVDERKLRKFRYGEAEVVDSGEAVRKRLLRSTKLAIEEQIPVGERHLQTTCQAYDVIEVAVVYESRFCNFFGGPSSSNNIVQTIIAETSVKYQQFCKKVSMSYIEGHCNSATDPYFSMFSGSVCGDSGSLLTQFRNYWRAERQGIPRDTAHLFHAFTHPASTIGCAYIGALCSSQFGYAVNEITFGRNDNQNLWAVLVAHELGHNAGANHDCCGFIMNGGICSSCQTFSSQSVGEMNNFIGSVTCIDPEANTATPTIGSPEAPTSVPSVVPTVATGEPSGRPSMLPSVAPSLEPSMKPSEGPSMMPTESSENPSSSPTAAPTAPIDFQPTAVPTNADVPTSAPATPSPRNPLPCPTSPAPPTNPPMDGTCAARFQYCDQIPCCPGWQCFYGIVCF</sequence>
<evidence type="ECO:0000313" key="5">
    <source>
        <dbReference type="Proteomes" id="UP001153069"/>
    </source>
</evidence>
<dbReference type="InterPro" id="IPR024079">
    <property type="entry name" value="MetalloPept_cat_dom_sf"/>
</dbReference>
<feature type="active site" evidence="1">
    <location>
        <position position="363"/>
    </location>
</feature>
<evidence type="ECO:0000256" key="2">
    <source>
        <dbReference type="SAM" id="MobiDB-lite"/>
    </source>
</evidence>
<dbReference type="Pfam" id="PF13688">
    <property type="entry name" value="Reprolysin_5"/>
    <property type="match status" value="1"/>
</dbReference>
<dbReference type="Gene3D" id="3.40.390.10">
    <property type="entry name" value="Collagenase (Catalytic Domain)"/>
    <property type="match status" value="1"/>
</dbReference>
<reference evidence="4" key="1">
    <citation type="submission" date="2020-06" db="EMBL/GenBank/DDBJ databases">
        <authorList>
            <consortium name="Plant Systems Biology data submission"/>
        </authorList>
    </citation>
    <scope>NUCLEOTIDE SEQUENCE</scope>
    <source>
        <strain evidence="4">D6</strain>
    </source>
</reference>
<dbReference type="PANTHER" id="PTHR11905:SF159">
    <property type="entry name" value="ADAM METALLOPROTEASE"/>
    <property type="match status" value="1"/>
</dbReference>
<dbReference type="SUPFAM" id="SSF55486">
    <property type="entry name" value="Metalloproteases ('zincins'), catalytic domain"/>
    <property type="match status" value="1"/>
</dbReference>
<evidence type="ECO:0000259" key="3">
    <source>
        <dbReference type="PROSITE" id="PS50215"/>
    </source>
</evidence>
<dbReference type="GO" id="GO:0006508">
    <property type="term" value="P:proteolysis"/>
    <property type="evidence" value="ECO:0007669"/>
    <property type="project" value="InterPro"/>
</dbReference>
<evidence type="ECO:0000313" key="4">
    <source>
        <dbReference type="EMBL" id="CAB9499261.1"/>
    </source>
</evidence>
<proteinExistence type="predicted"/>
<gene>
    <name evidence="4" type="ORF">SEMRO_57_G033160.1</name>
</gene>
<keyword evidence="1" id="KW-0479">Metal-binding</keyword>
<comment type="caution">
    <text evidence="4">The sequence shown here is derived from an EMBL/GenBank/DDBJ whole genome shotgun (WGS) entry which is preliminary data.</text>
</comment>
<dbReference type="GO" id="GO:0004222">
    <property type="term" value="F:metalloendopeptidase activity"/>
    <property type="evidence" value="ECO:0007669"/>
    <property type="project" value="InterPro"/>
</dbReference>
<feature type="binding site" evidence="1">
    <location>
        <position position="366"/>
    </location>
    <ligand>
        <name>Zn(2+)</name>
        <dbReference type="ChEBI" id="CHEBI:29105"/>
        <note>catalytic</note>
    </ligand>
</feature>
<keyword evidence="1" id="KW-0862">Zinc</keyword>
<dbReference type="PROSITE" id="PS50215">
    <property type="entry name" value="ADAM_MEPRO"/>
    <property type="match status" value="1"/>
</dbReference>
<organism evidence="4 5">
    <name type="scientific">Seminavis robusta</name>
    <dbReference type="NCBI Taxonomy" id="568900"/>
    <lineage>
        <taxon>Eukaryota</taxon>
        <taxon>Sar</taxon>
        <taxon>Stramenopiles</taxon>
        <taxon>Ochrophyta</taxon>
        <taxon>Bacillariophyta</taxon>
        <taxon>Bacillariophyceae</taxon>
        <taxon>Bacillariophycidae</taxon>
        <taxon>Naviculales</taxon>
        <taxon>Naviculaceae</taxon>
        <taxon>Seminavis</taxon>
    </lineage>
</organism>
<feature type="compositionally biased region" description="Low complexity" evidence="2">
    <location>
        <begin position="421"/>
        <end position="437"/>
    </location>
</feature>
<evidence type="ECO:0000256" key="1">
    <source>
        <dbReference type="PROSITE-ProRule" id="PRU00276"/>
    </source>
</evidence>
<accession>A0A9N8DEJ6</accession>
<dbReference type="OrthoDB" id="5951731at2759"/>
<protein>
    <recommendedName>
        <fullName evidence="3">Peptidase M12B domain-containing protein</fullName>
    </recommendedName>
</protein>
<comment type="caution">
    <text evidence="1">Lacks conserved residue(s) required for the propagation of feature annotation.</text>
</comment>
<dbReference type="Proteomes" id="UP001153069">
    <property type="component" value="Unassembled WGS sequence"/>
</dbReference>
<feature type="binding site" evidence="1">
    <location>
        <position position="372"/>
    </location>
    <ligand>
        <name>Zn(2+)</name>
        <dbReference type="ChEBI" id="CHEBI:29105"/>
        <note>catalytic</note>
    </ligand>
</feature>
<feature type="compositionally biased region" description="Low complexity" evidence="2">
    <location>
        <begin position="464"/>
        <end position="486"/>
    </location>
</feature>
<feature type="binding site" evidence="1">
    <location>
        <position position="362"/>
    </location>
    <ligand>
        <name>Zn(2+)</name>
        <dbReference type="ChEBI" id="CHEBI:29105"/>
        <note>catalytic</note>
    </ligand>
</feature>